<dbReference type="InParanoid" id="A0A0Q3GUN5"/>
<organism evidence="1">
    <name type="scientific">Brachypodium distachyon</name>
    <name type="common">Purple false brome</name>
    <name type="synonym">Trachynia distachya</name>
    <dbReference type="NCBI Taxonomy" id="15368"/>
    <lineage>
        <taxon>Eukaryota</taxon>
        <taxon>Viridiplantae</taxon>
        <taxon>Streptophyta</taxon>
        <taxon>Embryophyta</taxon>
        <taxon>Tracheophyta</taxon>
        <taxon>Spermatophyta</taxon>
        <taxon>Magnoliopsida</taxon>
        <taxon>Liliopsida</taxon>
        <taxon>Poales</taxon>
        <taxon>Poaceae</taxon>
        <taxon>BOP clade</taxon>
        <taxon>Pooideae</taxon>
        <taxon>Stipodae</taxon>
        <taxon>Brachypodieae</taxon>
        <taxon>Brachypodium</taxon>
    </lineage>
</organism>
<evidence type="ECO:0000313" key="3">
    <source>
        <dbReference type="Proteomes" id="UP000008810"/>
    </source>
</evidence>
<reference evidence="1 2" key="1">
    <citation type="journal article" date="2010" name="Nature">
        <title>Genome sequencing and analysis of the model grass Brachypodium distachyon.</title>
        <authorList>
            <consortium name="International Brachypodium Initiative"/>
        </authorList>
    </citation>
    <scope>NUCLEOTIDE SEQUENCE [LARGE SCALE GENOMIC DNA]</scope>
    <source>
        <strain evidence="1 2">Bd21</strain>
    </source>
</reference>
<reference evidence="2" key="3">
    <citation type="submission" date="2018-08" db="UniProtKB">
        <authorList>
            <consortium name="EnsemblPlants"/>
        </authorList>
    </citation>
    <scope>IDENTIFICATION</scope>
    <source>
        <strain evidence="2">cv. Bd21</strain>
    </source>
</reference>
<evidence type="ECO:0000313" key="2">
    <source>
        <dbReference type="EnsemblPlants" id="KQK14599"/>
    </source>
</evidence>
<sequence length="219" mass="25421">MLRMGPQLRLYGRNSSSFNEKEAAMHIGLPAGRWRIFASTEVMLQWVYPERKRENQNILQILRHGIFDIPTHLARMIMLPYPAEGSWSLYVLDKIYRQITVVDPVLTWKREDEYMAKHAKNIRLIKKGFTPIGALIGGGWKIKEKEWDTKYNYKLSYPCTVEESATFIYHYARYFDGDTLLANIDPEECRRLKHEILYGVVGMAGNAAAIPTFWSNNGT</sequence>
<dbReference type="AlphaFoldDB" id="A0A0Q3GUN5"/>
<name>A0A0Q3GUN5_BRADI</name>
<dbReference type="EnsemblPlants" id="KQK14599">
    <property type="protein sequence ID" value="KQK14599"/>
    <property type="gene ID" value="BRADI_1g17538v3"/>
</dbReference>
<reference evidence="1" key="2">
    <citation type="submission" date="2017-06" db="EMBL/GenBank/DDBJ databases">
        <title>WGS assembly of Brachypodium distachyon.</title>
        <authorList>
            <consortium name="The International Brachypodium Initiative"/>
            <person name="Lucas S."/>
            <person name="Harmon-Smith M."/>
            <person name="Lail K."/>
            <person name="Tice H."/>
            <person name="Grimwood J."/>
            <person name="Bruce D."/>
            <person name="Barry K."/>
            <person name="Shu S."/>
            <person name="Lindquist E."/>
            <person name="Wang M."/>
            <person name="Pitluck S."/>
            <person name="Vogel J.P."/>
            <person name="Garvin D.F."/>
            <person name="Mockler T.C."/>
            <person name="Schmutz J."/>
            <person name="Rokhsar D."/>
            <person name="Bevan M.W."/>
        </authorList>
    </citation>
    <scope>NUCLEOTIDE SEQUENCE</scope>
    <source>
        <strain evidence="1">Bd21</strain>
    </source>
</reference>
<accession>A0A0Q3GUN5</accession>
<keyword evidence="3" id="KW-1185">Reference proteome</keyword>
<evidence type="ECO:0008006" key="4">
    <source>
        <dbReference type="Google" id="ProtNLM"/>
    </source>
</evidence>
<proteinExistence type="predicted"/>
<gene>
    <name evidence="1" type="ORF">BRADI_1g17538v3</name>
</gene>
<protein>
    <recommendedName>
        <fullName evidence="4">Ubiquitin-like protease family profile domain-containing protein</fullName>
    </recommendedName>
</protein>
<dbReference type="EMBL" id="CM000880">
    <property type="protein sequence ID" value="KQK14599.1"/>
    <property type="molecule type" value="Genomic_DNA"/>
</dbReference>
<dbReference type="Proteomes" id="UP000008810">
    <property type="component" value="Chromosome 1"/>
</dbReference>
<dbReference type="Gramene" id="KQK14599">
    <property type="protein sequence ID" value="KQK14599"/>
    <property type="gene ID" value="BRADI_1g17538v3"/>
</dbReference>
<evidence type="ECO:0000313" key="1">
    <source>
        <dbReference type="EMBL" id="KQK14599.1"/>
    </source>
</evidence>